<reference evidence="4 5" key="1">
    <citation type="journal article" date="2020" name="bioRxiv">
        <title>Metabolic contributions of an alphaproteobacterial endosymbiont in the apicomplexan Cardiosporidium cionae.</title>
        <authorList>
            <person name="Hunter E.S."/>
            <person name="Paight C.J."/>
            <person name="Lane C.E."/>
        </authorList>
    </citation>
    <scope>NUCLEOTIDE SEQUENCE [LARGE SCALE GENOMIC DNA]</scope>
    <source>
        <strain evidence="4">ESH_2018</strain>
    </source>
</reference>
<evidence type="ECO:0000313" key="4">
    <source>
        <dbReference type="EMBL" id="KAF8823133.1"/>
    </source>
</evidence>
<feature type="domain" description="At2g23090-like zinc-binding" evidence="3">
    <location>
        <begin position="37"/>
        <end position="72"/>
    </location>
</feature>
<feature type="domain" description="Small EDRK-rich factor-like N-terminal" evidence="2">
    <location>
        <begin position="1"/>
        <end position="34"/>
    </location>
</feature>
<dbReference type="PANTHER" id="PTHR33788:SF1">
    <property type="entry name" value="ZINC-BINDING PROTEIN"/>
    <property type="match status" value="1"/>
</dbReference>
<keyword evidence="5" id="KW-1185">Reference proteome</keyword>
<dbReference type="Pfam" id="PF04419">
    <property type="entry name" value="SERF-like_N"/>
    <property type="match status" value="1"/>
</dbReference>
<protein>
    <submittedName>
        <fullName evidence="4">Uncharacterized protein</fullName>
    </submittedName>
</protein>
<dbReference type="InterPro" id="IPR039438">
    <property type="entry name" value="At2g23090-like_Znf"/>
</dbReference>
<proteinExistence type="predicted"/>
<dbReference type="SUPFAM" id="SSF118359">
    <property type="entry name" value="Expressed protein At2g23090/F21P24.15"/>
    <property type="match status" value="1"/>
</dbReference>
<gene>
    <name evidence="4" type="ORF">IE077_004468</name>
</gene>
<evidence type="ECO:0000313" key="5">
    <source>
        <dbReference type="Proteomes" id="UP000823046"/>
    </source>
</evidence>
<dbReference type="Gene3D" id="4.10.1050.10">
    <property type="entry name" value="At2g23090-like"/>
    <property type="match status" value="1"/>
</dbReference>
<comment type="caution">
    <text evidence="4">The sequence shown here is derived from an EMBL/GenBank/DDBJ whole genome shotgun (WGS) entry which is preliminary data.</text>
</comment>
<dbReference type="Pfam" id="PF12907">
    <property type="entry name" value="zf-met2"/>
    <property type="match status" value="1"/>
</dbReference>
<feature type="compositionally biased region" description="Basic and acidic residues" evidence="1">
    <location>
        <begin position="1"/>
        <end position="13"/>
    </location>
</feature>
<dbReference type="InterPro" id="IPR039713">
    <property type="entry name" value="At2g23090-like"/>
</dbReference>
<accession>A0ABQ7JGG9</accession>
<name>A0ABQ7JGG9_9APIC</name>
<dbReference type="Proteomes" id="UP000823046">
    <property type="component" value="Unassembled WGS sequence"/>
</dbReference>
<dbReference type="EMBL" id="JADAQX010000001">
    <property type="protein sequence ID" value="KAF8823133.1"/>
    <property type="molecule type" value="Genomic_DNA"/>
</dbReference>
<dbReference type="InterPro" id="IPR007513">
    <property type="entry name" value="SERF-like_N"/>
</dbReference>
<organism evidence="4 5">
    <name type="scientific">Cardiosporidium cionae</name>
    <dbReference type="NCBI Taxonomy" id="476202"/>
    <lineage>
        <taxon>Eukaryota</taxon>
        <taxon>Sar</taxon>
        <taxon>Alveolata</taxon>
        <taxon>Apicomplexa</taxon>
        <taxon>Aconoidasida</taxon>
        <taxon>Nephromycida</taxon>
        <taxon>Cardiosporidium</taxon>
    </lineage>
</organism>
<evidence type="ECO:0000256" key="1">
    <source>
        <dbReference type="SAM" id="MobiDB-lite"/>
    </source>
</evidence>
<evidence type="ECO:0000259" key="3">
    <source>
        <dbReference type="Pfam" id="PF12907"/>
    </source>
</evidence>
<sequence length="75" mass="8658">MTRGNQREVDRLRAAKRASKTSGMSTVKDREKNLTVICNICKQSFMCTVDRLTLNQHVESKHPKFGFEKCFPPQE</sequence>
<feature type="region of interest" description="Disordered" evidence="1">
    <location>
        <begin position="1"/>
        <end position="26"/>
    </location>
</feature>
<evidence type="ECO:0000259" key="2">
    <source>
        <dbReference type="Pfam" id="PF04419"/>
    </source>
</evidence>
<dbReference type="PANTHER" id="PTHR33788">
    <property type="entry name" value="OS07G0114300 PROTEIN"/>
    <property type="match status" value="1"/>
</dbReference>
<dbReference type="InterPro" id="IPR026939">
    <property type="entry name" value="ZNF706/At2g23090_sf"/>
</dbReference>